<keyword evidence="4" id="KW-0067">ATP-binding</keyword>
<feature type="region of interest" description="Disordered" evidence="5">
    <location>
        <begin position="629"/>
        <end position="648"/>
    </location>
</feature>
<comment type="similarity">
    <text evidence="1">Belongs to the protein kinase superfamily. STE Ser/Thr protein kinase family. STE20 subfamily.</text>
</comment>
<dbReference type="EC" id="2.7.11.1" evidence="8"/>
<evidence type="ECO:0000259" key="6">
    <source>
        <dbReference type="PROSITE" id="PS50011"/>
    </source>
</evidence>
<feature type="domain" description="Protein kinase" evidence="6">
    <location>
        <begin position="18"/>
        <end position="292"/>
    </location>
</feature>
<dbReference type="InterPro" id="IPR036573">
    <property type="entry name" value="CBM_sf_5/12"/>
</dbReference>
<comment type="caution">
    <text evidence="8">The sequence shown here is derived from an EMBL/GenBank/DDBJ whole genome shotgun (WGS) entry which is preliminary data.</text>
</comment>
<dbReference type="EMBL" id="JACCFS010000001">
    <property type="protein sequence ID" value="NYJ35282.1"/>
    <property type="molecule type" value="Genomic_DNA"/>
</dbReference>
<feature type="domain" description="PASTA" evidence="7">
    <location>
        <begin position="480"/>
        <end position="543"/>
    </location>
</feature>
<feature type="region of interest" description="Disordered" evidence="5">
    <location>
        <begin position="290"/>
        <end position="315"/>
    </location>
</feature>
<evidence type="ECO:0000256" key="2">
    <source>
        <dbReference type="ARBA" id="ARBA00022741"/>
    </source>
</evidence>
<dbReference type="InterPro" id="IPR003610">
    <property type="entry name" value="CBM5/12"/>
</dbReference>
<keyword evidence="9" id="KW-1185">Reference proteome</keyword>
<dbReference type="GO" id="GO:0004553">
    <property type="term" value="F:hydrolase activity, hydrolyzing O-glycosyl compounds"/>
    <property type="evidence" value="ECO:0007669"/>
    <property type="project" value="InterPro"/>
</dbReference>
<name>A0A7Z0JAZ3_9ACTN</name>
<dbReference type="CDD" id="cd06577">
    <property type="entry name" value="PASTA_pknB"/>
    <property type="match status" value="3"/>
</dbReference>
<dbReference type="PANTHER" id="PTHR45832:SF22">
    <property type="entry name" value="SERINE_THREONINE-PROTEIN KINASE SAMKA-RELATED"/>
    <property type="match status" value="1"/>
</dbReference>
<evidence type="ECO:0000256" key="4">
    <source>
        <dbReference type="ARBA" id="ARBA00022840"/>
    </source>
</evidence>
<evidence type="ECO:0000256" key="3">
    <source>
        <dbReference type="ARBA" id="ARBA00022801"/>
    </source>
</evidence>
<dbReference type="Pfam" id="PF00069">
    <property type="entry name" value="Pkinase"/>
    <property type="match status" value="1"/>
</dbReference>
<dbReference type="SMART" id="SM00740">
    <property type="entry name" value="PASTA"/>
    <property type="match status" value="3"/>
</dbReference>
<dbReference type="PROSITE" id="PS51178">
    <property type="entry name" value="PASTA"/>
    <property type="match status" value="3"/>
</dbReference>
<dbReference type="PROSITE" id="PS50011">
    <property type="entry name" value="PROTEIN_KINASE_DOM"/>
    <property type="match status" value="1"/>
</dbReference>
<evidence type="ECO:0000313" key="9">
    <source>
        <dbReference type="Proteomes" id="UP000572051"/>
    </source>
</evidence>
<dbReference type="SMART" id="SM00220">
    <property type="entry name" value="S_TKc"/>
    <property type="match status" value="1"/>
</dbReference>
<feature type="region of interest" description="Disordered" evidence="5">
    <location>
        <begin position="540"/>
        <end position="612"/>
    </location>
</feature>
<dbReference type="SUPFAM" id="SSF51055">
    <property type="entry name" value="Carbohydrate binding domain"/>
    <property type="match status" value="1"/>
</dbReference>
<dbReference type="GO" id="GO:0005524">
    <property type="term" value="F:ATP binding"/>
    <property type="evidence" value="ECO:0007669"/>
    <property type="project" value="UniProtKB-KW"/>
</dbReference>
<dbReference type="AlphaFoldDB" id="A0A7Z0JAZ3"/>
<dbReference type="InterPro" id="IPR011009">
    <property type="entry name" value="Kinase-like_dom_sf"/>
</dbReference>
<evidence type="ECO:0000313" key="8">
    <source>
        <dbReference type="EMBL" id="NYJ35282.1"/>
    </source>
</evidence>
<dbReference type="PANTHER" id="PTHR45832">
    <property type="entry name" value="SERINE/THREONINE-PROTEIN KINASE SAMKA-RELATED-RELATED"/>
    <property type="match status" value="1"/>
</dbReference>
<dbReference type="Gene3D" id="3.30.10.20">
    <property type="match status" value="3"/>
</dbReference>
<dbReference type="RefSeq" id="WP_179824364.1">
    <property type="nucleotide sequence ID" value="NZ_JACCFS010000001.1"/>
</dbReference>
<reference evidence="8 9" key="1">
    <citation type="submission" date="2020-07" db="EMBL/GenBank/DDBJ databases">
        <title>Sequencing the genomes of 1000 actinobacteria strains.</title>
        <authorList>
            <person name="Klenk H.-P."/>
        </authorList>
    </citation>
    <scope>NUCLEOTIDE SEQUENCE [LARGE SCALE GENOMIC DNA]</scope>
    <source>
        <strain evidence="8 9">DSM 44442</strain>
    </source>
</reference>
<dbReference type="Gene3D" id="1.10.510.10">
    <property type="entry name" value="Transferase(Phosphotransferase) domain 1"/>
    <property type="match status" value="1"/>
</dbReference>
<dbReference type="SMART" id="SM00495">
    <property type="entry name" value="ChtBD3"/>
    <property type="match status" value="1"/>
</dbReference>
<dbReference type="InterPro" id="IPR005543">
    <property type="entry name" value="PASTA_dom"/>
</dbReference>
<feature type="domain" description="PASTA" evidence="7">
    <location>
        <begin position="412"/>
        <end position="479"/>
    </location>
</feature>
<dbReference type="InterPro" id="IPR000719">
    <property type="entry name" value="Prot_kinase_dom"/>
</dbReference>
<dbReference type="Gene3D" id="2.10.10.20">
    <property type="entry name" value="Carbohydrate-binding module superfamily 5/12"/>
    <property type="match status" value="1"/>
</dbReference>
<keyword evidence="3" id="KW-0378">Hydrolase</keyword>
<evidence type="ECO:0000259" key="7">
    <source>
        <dbReference type="PROSITE" id="PS51178"/>
    </source>
</evidence>
<organism evidence="8 9">
    <name type="scientific">Nocardiopsis aegyptia</name>
    <dbReference type="NCBI Taxonomy" id="220378"/>
    <lineage>
        <taxon>Bacteria</taxon>
        <taxon>Bacillati</taxon>
        <taxon>Actinomycetota</taxon>
        <taxon>Actinomycetes</taxon>
        <taxon>Streptosporangiales</taxon>
        <taxon>Nocardiopsidaceae</taxon>
        <taxon>Nocardiopsis</taxon>
    </lineage>
</organism>
<dbReference type="GO" id="GO:0004674">
    <property type="term" value="F:protein serine/threonine kinase activity"/>
    <property type="evidence" value="ECO:0007669"/>
    <property type="project" value="UniProtKB-EC"/>
</dbReference>
<dbReference type="InterPro" id="IPR051931">
    <property type="entry name" value="PAK3-like"/>
</dbReference>
<keyword evidence="8" id="KW-0808">Transferase</keyword>
<keyword evidence="8" id="KW-0418">Kinase</keyword>
<dbReference type="GO" id="GO:0005975">
    <property type="term" value="P:carbohydrate metabolic process"/>
    <property type="evidence" value="ECO:0007669"/>
    <property type="project" value="InterPro"/>
</dbReference>
<dbReference type="SUPFAM" id="SSF56112">
    <property type="entry name" value="Protein kinase-like (PK-like)"/>
    <property type="match status" value="1"/>
</dbReference>
<evidence type="ECO:0000256" key="5">
    <source>
        <dbReference type="SAM" id="MobiDB-lite"/>
    </source>
</evidence>
<dbReference type="GO" id="GO:0005576">
    <property type="term" value="C:extracellular region"/>
    <property type="evidence" value="ECO:0007669"/>
    <property type="project" value="InterPro"/>
</dbReference>
<keyword evidence="2" id="KW-0547">Nucleotide-binding</keyword>
<feature type="region of interest" description="Disordered" evidence="5">
    <location>
        <begin position="448"/>
        <end position="471"/>
    </location>
</feature>
<protein>
    <submittedName>
        <fullName evidence="8">Serine/threonine-protein kinase</fullName>
        <ecNumber evidence="8">2.7.11.1</ecNumber>
    </submittedName>
</protein>
<feature type="compositionally biased region" description="Low complexity" evidence="5">
    <location>
        <begin position="290"/>
        <end position="308"/>
    </location>
</feature>
<feature type="domain" description="PASTA" evidence="7">
    <location>
        <begin position="342"/>
        <end position="411"/>
    </location>
</feature>
<dbReference type="Proteomes" id="UP000572051">
    <property type="component" value="Unassembled WGS sequence"/>
</dbReference>
<dbReference type="Gene3D" id="3.30.200.20">
    <property type="entry name" value="Phosphorylase Kinase, domain 1"/>
    <property type="match status" value="1"/>
</dbReference>
<sequence length="648" mass="67650">MATPSPDTLFGLTLHGRYVLGQRVRSGPSGTVHTAHDLTVDHLVMVTVMHPESVADPGLVHAFDSRVQTLESVTHPGLARTLGHGRDGDHVYAVTEYERGESLASVLTDGDAALRYSPGTALTIVADVLAALDALHQAGIVHGGIEADHVLLDDEGRVTVTGLPLIADAAAGGEPDTSEDVHAVGRLLHTLITGVGTVPDEGPLRPSAAVDGVPSDVDMLVANATDPTPRYRPRDAAKYLTMVEQVTRSLPRVDGDGDPADTRPIPVVGAQTQDRTQARPRVGAASALTSAFRSGRAAGPASGRAPGRGSDGTPPWRRVPVLVSAAALAVVLLSVVGWAALAPDDTVEVPDVTGSAPAEAESVLRGLGVDLVVRRDEAYDDDVESGAVAATEPAAGTEVETGDQVTLVVSIGARSVEVPDVAGGTESEARTVLREAGFTDIEVVQEHSAEEAPGTVLSTKPAAGEQGDREEPVVVSVSEGVVAPSLIGTDQADAVALLDDAGLAAQIVEAPHDDVVVGEVFGQDPEPGSILPEDANVSITVSTGPEEPEVEESATEDDEEDRDTDRDENTDEERDRDRDDDDDDRDGGRGDAGASCSGEAWHPNTQYDTGDRVHYQGREYEARWWVEGAHHRPGDGGDWGPWADLGPC</sequence>
<evidence type="ECO:0000256" key="1">
    <source>
        <dbReference type="ARBA" id="ARBA00008874"/>
    </source>
</evidence>
<dbReference type="GO" id="GO:0030246">
    <property type="term" value="F:carbohydrate binding"/>
    <property type="evidence" value="ECO:0007669"/>
    <property type="project" value="InterPro"/>
</dbReference>
<dbReference type="Pfam" id="PF03793">
    <property type="entry name" value="PASTA"/>
    <property type="match status" value="3"/>
</dbReference>
<accession>A0A7Z0JAZ3</accession>
<dbReference type="CDD" id="cd12215">
    <property type="entry name" value="ChiC_BD"/>
    <property type="match status" value="1"/>
</dbReference>
<gene>
    <name evidence="8" type="ORF">HNR10_003163</name>
</gene>
<proteinExistence type="inferred from homology"/>
<feature type="compositionally biased region" description="Basic and acidic residues" evidence="5">
    <location>
        <begin position="563"/>
        <end position="577"/>
    </location>
</feature>
<dbReference type="Pfam" id="PF02839">
    <property type="entry name" value="CBM_5_12"/>
    <property type="match status" value="1"/>
</dbReference>
<feature type="compositionally biased region" description="Acidic residues" evidence="5">
    <location>
        <begin position="546"/>
        <end position="562"/>
    </location>
</feature>